<dbReference type="SUPFAM" id="SSF50494">
    <property type="entry name" value="Trypsin-like serine proteases"/>
    <property type="match status" value="1"/>
</dbReference>
<organism evidence="1 2">
    <name type="scientific">Mesotoga infera</name>
    <dbReference type="NCBI Taxonomy" id="1236046"/>
    <lineage>
        <taxon>Bacteria</taxon>
        <taxon>Thermotogati</taxon>
        <taxon>Thermotogota</taxon>
        <taxon>Thermotogae</taxon>
        <taxon>Kosmotogales</taxon>
        <taxon>Kosmotogaceae</taxon>
        <taxon>Mesotoga</taxon>
    </lineage>
</organism>
<dbReference type="AlphaFoldDB" id="A0A7Z7LFX1"/>
<keyword evidence="2" id="KW-1185">Reference proteome</keyword>
<dbReference type="InterPro" id="IPR009003">
    <property type="entry name" value="Peptidase_S1_PA"/>
</dbReference>
<evidence type="ECO:0000313" key="2">
    <source>
        <dbReference type="Proteomes" id="UP000250796"/>
    </source>
</evidence>
<evidence type="ECO:0008006" key="3">
    <source>
        <dbReference type="Google" id="ProtNLM"/>
    </source>
</evidence>
<dbReference type="Gene3D" id="2.40.10.120">
    <property type="match status" value="1"/>
</dbReference>
<name>A0A7Z7LFX1_9BACT</name>
<proteinExistence type="predicted"/>
<dbReference type="RefSeq" id="WP_169699488.1">
    <property type="nucleotide sequence ID" value="NZ_LS974202.1"/>
</dbReference>
<gene>
    <name evidence="1" type="ORF">MESINF_1884</name>
</gene>
<dbReference type="EMBL" id="LS974202">
    <property type="protein sequence ID" value="SSC13328.1"/>
    <property type="molecule type" value="Genomic_DNA"/>
</dbReference>
<dbReference type="Proteomes" id="UP000250796">
    <property type="component" value="Chromosome MESINF"/>
</dbReference>
<accession>A0A7Z7LFX1</accession>
<dbReference type="KEGG" id="minf:MESINF_1884"/>
<evidence type="ECO:0000313" key="1">
    <source>
        <dbReference type="EMBL" id="SSC13328.1"/>
    </source>
</evidence>
<protein>
    <recommendedName>
        <fullName evidence="3">Serine protease</fullName>
    </recommendedName>
</protein>
<reference evidence="1 2" key="1">
    <citation type="submission" date="2017-01" db="EMBL/GenBank/DDBJ databases">
        <authorList>
            <person name="Erauso G."/>
        </authorList>
    </citation>
    <scope>NUCLEOTIDE SEQUENCE [LARGE SCALE GENOMIC DNA]</scope>
    <source>
        <strain evidence="1">MESINF1</strain>
    </source>
</reference>
<sequence length="264" mass="29686">MFARAYETASFFTRPVVVLNRRGDGKVSATCGTFVILNSRGWMITVAHLWQSYFLFKKQQANPNETPEAKRITNHSFWWGKDGITLKDIRPFPEYDLVVGRLEPFEASEVKEYPEFVKVEDMRVGTSLCRVGYPFSRIKATFDDKQSRFLMDSKSLPSLYPIEGIYTRSVSALAFKGANKIAKFIETSSPGLLGQSGGPILDVTGRVWAVQSRTVHLPLGFSPKARKEGREVEENQFLNAGWGVHVEMIKDAISTAEITKSTAF</sequence>